<dbReference type="EMBL" id="CP102453">
    <property type="protein sequence ID" value="UUX32971.1"/>
    <property type="molecule type" value="Genomic_DNA"/>
</dbReference>
<evidence type="ECO:0000256" key="4">
    <source>
        <dbReference type="ARBA" id="ARBA00022840"/>
    </source>
</evidence>
<dbReference type="Gene3D" id="3.40.50.300">
    <property type="entry name" value="P-loop containing nucleotide triphosphate hydrolases"/>
    <property type="match status" value="1"/>
</dbReference>
<keyword evidence="3" id="KW-0547">Nucleotide-binding</keyword>
<dbReference type="InterPro" id="IPR027417">
    <property type="entry name" value="P-loop_NTPase"/>
</dbReference>
<comment type="subcellular location">
    <subcellularLocation>
        <location evidence="1">Cell membrane</location>
        <topology evidence="1">Multi-pass membrane protein</topology>
    </subcellularLocation>
</comment>
<dbReference type="InterPro" id="IPR036640">
    <property type="entry name" value="ABC1_TM_sf"/>
</dbReference>
<evidence type="ECO:0000313" key="11">
    <source>
        <dbReference type="Proteomes" id="UP001315967"/>
    </source>
</evidence>
<evidence type="ECO:0000256" key="7">
    <source>
        <dbReference type="SAM" id="Phobius"/>
    </source>
</evidence>
<keyword evidence="2 7" id="KW-0812">Transmembrane</keyword>
<dbReference type="InterPro" id="IPR003439">
    <property type="entry name" value="ABC_transporter-like_ATP-bd"/>
</dbReference>
<dbReference type="PANTHER" id="PTHR43394:SF1">
    <property type="entry name" value="ATP-BINDING CASSETTE SUB-FAMILY B MEMBER 10, MITOCHONDRIAL"/>
    <property type="match status" value="1"/>
</dbReference>
<dbReference type="InterPro" id="IPR039421">
    <property type="entry name" value="Type_1_exporter"/>
</dbReference>
<evidence type="ECO:0000256" key="3">
    <source>
        <dbReference type="ARBA" id="ARBA00022741"/>
    </source>
</evidence>
<dbReference type="RefSeq" id="WP_313792471.1">
    <property type="nucleotide sequence ID" value="NZ_CP102453.1"/>
</dbReference>
<dbReference type="InterPro" id="IPR011527">
    <property type="entry name" value="ABC1_TM_dom"/>
</dbReference>
<dbReference type="PROSITE" id="PS00211">
    <property type="entry name" value="ABC_TRANSPORTER_1"/>
    <property type="match status" value="1"/>
</dbReference>
<dbReference type="SUPFAM" id="SSF52540">
    <property type="entry name" value="P-loop containing nucleoside triphosphate hydrolases"/>
    <property type="match status" value="1"/>
</dbReference>
<feature type="transmembrane region" description="Helical" evidence="7">
    <location>
        <begin position="377"/>
        <end position="398"/>
    </location>
</feature>
<feature type="domain" description="ABC transporter" evidence="8">
    <location>
        <begin position="467"/>
        <end position="702"/>
    </location>
</feature>
<dbReference type="SUPFAM" id="SSF90123">
    <property type="entry name" value="ABC transporter transmembrane region"/>
    <property type="match status" value="1"/>
</dbReference>
<dbReference type="Proteomes" id="UP001315967">
    <property type="component" value="Chromosome"/>
</dbReference>
<feature type="transmembrane region" description="Helical" evidence="7">
    <location>
        <begin position="410"/>
        <end position="429"/>
    </location>
</feature>
<dbReference type="InterPro" id="IPR003593">
    <property type="entry name" value="AAA+_ATPase"/>
</dbReference>
<gene>
    <name evidence="10" type="ORF">NRE15_08580</name>
</gene>
<dbReference type="SMART" id="SM00382">
    <property type="entry name" value="AAA"/>
    <property type="match status" value="1"/>
</dbReference>
<keyword evidence="5 7" id="KW-1133">Transmembrane helix</keyword>
<feature type="transmembrane region" description="Helical" evidence="7">
    <location>
        <begin position="264"/>
        <end position="284"/>
    </location>
</feature>
<dbReference type="PANTHER" id="PTHR43394">
    <property type="entry name" value="ATP-DEPENDENT PERMEASE MDL1, MITOCHONDRIAL"/>
    <property type="match status" value="1"/>
</dbReference>
<evidence type="ECO:0000256" key="5">
    <source>
        <dbReference type="ARBA" id="ARBA00022989"/>
    </source>
</evidence>
<keyword evidence="4 10" id="KW-0067">ATP-binding</keyword>
<dbReference type="CDD" id="cd18548">
    <property type="entry name" value="ABC_6TM_Tm287_like"/>
    <property type="match status" value="1"/>
</dbReference>
<evidence type="ECO:0000256" key="2">
    <source>
        <dbReference type="ARBA" id="ARBA00022692"/>
    </source>
</evidence>
<name>A0ABY5P2Y9_9LACT</name>
<feature type="transmembrane region" description="Helical" evidence="7">
    <location>
        <begin position="290"/>
        <end position="311"/>
    </location>
</feature>
<dbReference type="Gene3D" id="1.20.1560.10">
    <property type="entry name" value="ABC transporter type 1, transmembrane domain"/>
    <property type="match status" value="1"/>
</dbReference>
<dbReference type="Pfam" id="PF00664">
    <property type="entry name" value="ABC_membrane"/>
    <property type="match status" value="1"/>
</dbReference>
<dbReference type="InterPro" id="IPR017871">
    <property type="entry name" value="ABC_transporter-like_CS"/>
</dbReference>
<feature type="transmembrane region" description="Helical" evidence="7">
    <location>
        <begin position="12"/>
        <end position="32"/>
    </location>
</feature>
<feature type="transmembrane region" description="Helical" evidence="7">
    <location>
        <begin position="195"/>
        <end position="220"/>
    </location>
</feature>
<evidence type="ECO:0000256" key="1">
    <source>
        <dbReference type="ARBA" id="ARBA00004651"/>
    </source>
</evidence>
<dbReference type="GO" id="GO:0005524">
    <property type="term" value="F:ATP binding"/>
    <property type="evidence" value="ECO:0007669"/>
    <property type="project" value="UniProtKB-KW"/>
</dbReference>
<dbReference type="PROSITE" id="PS50893">
    <property type="entry name" value="ABC_TRANSPORTER_2"/>
    <property type="match status" value="1"/>
</dbReference>
<feature type="domain" description="ABC transmembrane type-1" evidence="9">
    <location>
        <begin position="193"/>
        <end position="433"/>
    </location>
</feature>
<evidence type="ECO:0000313" key="10">
    <source>
        <dbReference type="EMBL" id="UUX32971.1"/>
    </source>
</evidence>
<evidence type="ECO:0000259" key="8">
    <source>
        <dbReference type="PROSITE" id="PS50893"/>
    </source>
</evidence>
<reference evidence="10 11" key="1">
    <citation type="submission" date="2022-08" db="EMBL/GenBank/DDBJ databases">
        <title>Aerococcaceae sp. nov isolated from spoiled eye mask.</title>
        <authorList>
            <person name="Zhou G."/>
            <person name="Xie X.-B."/>
            <person name="Shi Q.-S."/>
            <person name="Wang Y.-S."/>
            <person name="Wen X."/>
            <person name="Peng H."/>
            <person name="Yang X.-J."/>
            <person name="Tao H.-B."/>
            <person name="Huang X.-M."/>
        </authorList>
    </citation>
    <scope>NUCLEOTIDE SEQUENCE [LARGE SCALE GENOMIC DNA]</scope>
    <source>
        <strain evidence="11">DM20194951</strain>
    </source>
</reference>
<protein>
    <submittedName>
        <fullName evidence="10">ABC transporter ATP-binding protein/permease</fullName>
    </submittedName>
</protein>
<keyword evidence="11" id="KW-1185">Reference proteome</keyword>
<dbReference type="Pfam" id="PF00005">
    <property type="entry name" value="ABC_tran"/>
    <property type="match status" value="1"/>
</dbReference>
<dbReference type="PROSITE" id="PS50929">
    <property type="entry name" value="ABC_TM1F"/>
    <property type="match status" value="1"/>
</dbReference>
<keyword evidence="6 7" id="KW-0472">Membrane</keyword>
<accession>A0ABY5P2Y9</accession>
<organism evidence="10 11">
    <name type="scientific">Fundicoccus culcitae</name>
    <dbReference type="NCBI Taxonomy" id="2969821"/>
    <lineage>
        <taxon>Bacteria</taxon>
        <taxon>Bacillati</taxon>
        <taxon>Bacillota</taxon>
        <taxon>Bacilli</taxon>
        <taxon>Lactobacillales</taxon>
        <taxon>Aerococcaceae</taxon>
        <taxon>Fundicoccus</taxon>
    </lineage>
</organism>
<proteinExistence type="predicted"/>
<sequence>MKNLFRQLQPHWRAIIIIIIFHIFHAYTILLLPEYTSKLIDVGIQNQGFSEAAPLAMTSQMYNLLMQITLPEESDVLETYYHLDEEGHYRLESDIIEQPDQMSFIGSHLELPLAIYQISQEMSQEQINTMTNQVDFASLDIETIRDQLSEQLASLGDSTIHNAAMQAVASQHQATNIDTNQYQQRYLLREGSMMVFVSLLSVVFALVSHYFSATVGAAIGHRLRENIFAKVLQFSQKEVDRFSTASLITRSTNDIQQIQLVMTLFLRVILFSPVMAIGGILHVIRTGASMSWIVGLAVTLVVLMVGLLLYLTMPRFKQLQELIDRVNLIAREILTGLQVIRAFGRQDFEGERFDSANVKLRDTYLYVGRIMSLMMPIMLLIMNGISVLIIWVGGHHIADGNMQVGELTAYINYTMQIIFSFLMFSMMGMQIPRSIVASDRVYEVLDAEISIHDQAEPVLLEEPKGLVHFENVAFRYEGADENILEGITFTAEPGKTTAIIGSTGSGKSTLLHLLLRFYDVSKGSIAIDGVDIREMSLKQLRDLIGFVPQKGVLFSGTIQSNVAYGDSDLSVDKMEEAADIAHATEFIDEKAEGYQSTIAQGGSNVSGGQKQRLSIARAIAKQPKIFLFDDSFSALDYRTDASLRKALAEKIQDATVIIVAQRISTVLNADQIIVLEEGRIVGKGDHLELMESSQVYREIASSQLSQTEIDRQKESINRERLEEASGLV</sequence>
<evidence type="ECO:0000259" key="9">
    <source>
        <dbReference type="PROSITE" id="PS50929"/>
    </source>
</evidence>
<evidence type="ECO:0000256" key="6">
    <source>
        <dbReference type="ARBA" id="ARBA00023136"/>
    </source>
</evidence>